<dbReference type="GO" id="GO:0046491">
    <property type="term" value="P:L-methylmalonyl-CoA metabolic process"/>
    <property type="evidence" value="ECO:0007669"/>
    <property type="project" value="TreeGrafter"/>
</dbReference>
<feature type="domain" description="VOC" evidence="2">
    <location>
        <begin position="160"/>
        <end position="314"/>
    </location>
</feature>
<accession>A0A098SC36</accession>
<dbReference type="GO" id="GO:0004493">
    <property type="term" value="F:methylmalonyl-CoA epimerase activity"/>
    <property type="evidence" value="ECO:0007669"/>
    <property type="project" value="TreeGrafter"/>
</dbReference>
<dbReference type="EMBL" id="JPOS01000003">
    <property type="protein sequence ID" value="KGE89741.1"/>
    <property type="molecule type" value="Genomic_DNA"/>
</dbReference>
<dbReference type="Gene3D" id="3.10.180.10">
    <property type="entry name" value="2,3-Dihydroxybiphenyl 1,2-Dioxygenase, domain 1"/>
    <property type="match status" value="2"/>
</dbReference>
<dbReference type="InterPro" id="IPR037523">
    <property type="entry name" value="VOC_core"/>
</dbReference>
<evidence type="ECO:0000313" key="4">
    <source>
        <dbReference type="Proteomes" id="UP000029736"/>
    </source>
</evidence>
<dbReference type="RefSeq" id="WP_044215953.1">
    <property type="nucleotide sequence ID" value="NZ_JBKAGJ010000005.1"/>
</dbReference>
<reference evidence="3 4" key="1">
    <citation type="journal article" date="2014" name="Int. J. Syst. Evol. Microbiol.">
        <title>Phaeodactylibacter xiamenensis gen. nov., sp. nov., a member of the family Saprospiraceae isolated from the marine alga Phaeodactylum tricornutum.</title>
        <authorList>
            <person name="Chen Z.Jr."/>
            <person name="Lei X."/>
            <person name="Lai Q."/>
            <person name="Li Y."/>
            <person name="Zhang B."/>
            <person name="Zhang J."/>
            <person name="Zhang H."/>
            <person name="Yang L."/>
            <person name="Zheng W."/>
            <person name="Tian Y."/>
            <person name="Yu Z."/>
            <person name="Xu H.Jr."/>
            <person name="Zheng T."/>
        </authorList>
    </citation>
    <scope>NUCLEOTIDE SEQUENCE [LARGE SCALE GENOMIC DNA]</scope>
    <source>
        <strain evidence="3 4">KD52</strain>
    </source>
</reference>
<dbReference type="GO" id="GO:0046872">
    <property type="term" value="F:metal ion binding"/>
    <property type="evidence" value="ECO:0007669"/>
    <property type="project" value="UniProtKB-KW"/>
</dbReference>
<proteinExistence type="predicted"/>
<protein>
    <submittedName>
        <fullName evidence="3">Glyoxalase</fullName>
    </submittedName>
</protein>
<feature type="domain" description="VOC" evidence="2">
    <location>
        <begin position="7"/>
        <end position="147"/>
    </location>
</feature>
<dbReference type="SUPFAM" id="SSF54593">
    <property type="entry name" value="Glyoxalase/Bleomycin resistance protein/Dihydroxybiphenyl dioxygenase"/>
    <property type="match status" value="2"/>
</dbReference>
<dbReference type="Pfam" id="PF00903">
    <property type="entry name" value="Glyoxalase"/>
    <property type="match status" value="2"/>
</dbReference>
<comment type="caution">
    <text evidence="3">The sequence shown here is derived from an EMBL/GenBank/DDBJ whole genome shotgun (WGS) entry which is preliminary data.</text>
</comment>
<evidence type="ECO:0000259" key="2">
    <source>
        <dbReference type="PROSITE" id="PS51819"/>
    </source>
</evidence>
<dbReference type="InterPro" id="IPR051785">
    <property type="entry name" value="MMCE/EMCE_epimerase"/>
</dbReference>
<dbReference type="InterPro" id="IPR029068">
    <property type="entry name" value="Glyas_Bleomycin-R_OHBP_Dase"/>
</dbReference>
<evidence type="ECO:0000313" key="3">
    <source>
        <dbReference type="EMBL" id="KGE89741.1"/>
    </source>
</evidence>
<evidence type="ECO:0000256" key="1">
    <source>
        <dbReference type="ARBA" id="ARBA00022723"/>
    </source>
</evidence>
<dbReference type="PANTHER" id="PTHR43048">
    <property type="entry name" value="METHYLMALONYL-COA EPIMERASE"/>
    <property type="match status" value="1"/>
</dbReference>
<name>A0A098SC36_9BACT</name>
<gene>
    <name evidence="3" type="ORF">IX84_01565</name>
</gene>
<keyword evidence="1" id="KW-0479">Metal-binding</keyword>
<organism evidence="3 4">
    <name type="scientific">Phaeodactylibacter xiamenensis</name>
    <dbReference type="NCBI Taxonomy" id="1524460"/>
    <lineage>
        <taxon>Bacteria</taxon>
        <taxon>Pseudomonadati</taxon>
        <taxon>Bacteroidota</taxon>
        <taxon>Saprospiria</taxon>
        <taxon>Saprospirales</taxon>
        <taxon>Haliscomenobacteraceae</taxon>
        <taxon>Phaeodactylibacter</taxon>
    </lineage>
</organism>
<dbReference type="AlphaFoldDB" id="A0A098SC36"/>
<sequence length="353" mass="39752">MSYIISGIQQMGVGVKDADEAWKWYRKYFGTDVPVFTEKAEAGLMLPYTGGQPRNRYAILAMNMQGGGGFEIWQYTCREPQPSTFDIQLGDYGIFAAKIKTPDARKAYDYYQANGVKCLSGVHRVGQGSLNFFAQDPYGNVFQIVEATDWFQNRKQLTGGIYGAIIGVSDIDAALKLYRDVLGYDEVISDEEGVFSSLGQVPGQKNPMRRVLLRHKAERAGAFAPLFGRSELELVQLKGGHEPRKIYDERLWGDLGFIHLCFDVRNMEELKTQCAKAGFPFTVDSSNSFDMGEAAGRFSYVEDPDGTLIEFVETHKVPVMKKLGWYLNLKKRKPTKPLPRWIIKAMGLSRVTE</sequence>
<dbReference type="STRING" id="1524460.IX84_01565"/>
<dbReference type="PROSITE" id="PS51819">
    <property type="entry name" value="VOC"/>
    <property type="match status" value="2"/>
</dbReference>
<dbReference type="PANTHER" id="PTHR43048:SF3">
    <property type="entry name" value="METHYLMALONYL-COA EPIMERASE, MITOCHONDRIAL"/>
    <property type="match status" value="1"/>
</dbReference>
<dbReference type="Proteomes" id="UP000029736">
    <property type="component" value="Unassembled WGS sequence"/>
</dbReference>
<dbReference type="OrthoDB" id="9795618at2"/>
<keyword evidence="4" id="KW-1185">Reference proteome</keyword>
<dbReference type="InterPro" id="IPR004360">
    <property type="entry name" value="Glyas_Fos-R_dOase_dom"/>
</dbReference>